<evidence type="ECO:0000256" key="1">
    <source>
        <dbReference type="SAM" id="MobiDB-lite"/>
    </source>
</evidence>
<gene>
    <name evidence="2" type="ORF">FC50_GL002251</name>
</gene>
<evidence type="ECO:0000313" key="3">
    <source>
        <dbReference type="Proteomes" id="UP000051922"/>
    </source>
</evidence>
<proteinExistence type="predicted"/>
<dbReference type="PATRIC" id="fig|1423783.4.peg.2304"/>
<keyword evidence="3" id="KW-1185">Reference proteome</keyword>
<feature type="compositionally biased region" description="Polar residues" evidence="1">
    <location>
        <begin position="123"/>
        <end position="139"/>
    </location>
</feature>
<protein>
    <submittedName>
        <fullName evidence="2">Uncharacterized protein</fullName>
    </submittedName>
</protein>
<feature type="region of interest" description="Disordered" evidence="1">
    <location>
        <begin position="114"/>
        <end position="178"/>
    </location>
</feature>
<dbReference type="EMBL" id="AZFJ01000062">
    <property type="protein sequence ID" value="KRL84400.1"/>
    <property type="molecule type" value="Genomic_DNA"/>
</dbReference>
<evidence type="ECO:0000313" key="2">
    <source>
        <dbReference type="EMBL" id="KRL84400.1"/>
    </source>
</evidence>
<dbReference type="AlphaFoldDB" id="A0A0R1TSU1"/>
<sequence>MFKGGVGEHRNSREPARRGVSLGVLFMKTKYAVLGTVSLVVASVGLWVGHPQAHAEQAVTARVGRIQQPEPTDNLLAHALVQSAARKQDIQQSATQSGNKVQAGVATTKAVNEGSAATAPAGQANTSATAAGTQDNQVNAGGGATSTTSSTTSSTTQVTQPTTTQSQSATSAPQQSSAGPSISFLGITMPVIQGNMSVTTLPLVTWWRHGAARHGYPLVMVSPHTLLGTTPPALVLLSSWVSVVPSP</sequence>
<accession>A0A0R1TSU1</accession>
<organism evidence="2 3">
    <name type="scientific">Lacticaseibacillus pantheris DSM 15945 = JCM 12539 = NBRC 106106</name>
    <dbReference type="NCBI Taxonomy" id="1423783"/>
    <lineage>
        <taxon>Bacteria</taxon>
        <taxon>Bacillati</taxon>
        <taxon>Bacillota</taxon>
        <taxon>Bacilli</taxon>
        <taxon>Lactobacillales</taxon>
        <taxon>Lactobacillaceae</taxon>
        <taxon>Lacticaseibacillus</taxon>
    </lineage>
</organism>
<feature type="compositionally biased region" description="Low complexity" evidence="1">
    <location>
        <begin position="145"/>
        <end position="178"/>
    </location>
</feature>
<comment type="caution">
    <text evidence="2">The sequence shown here is derived from an EMBL/GenBank/DDBJ whole genome shotgun (WGS) entry which is preliminary data.</text>
</comment>
<dbReference type="STRING" id="1423783.FC50_GL002251"/>
<name>A0A0R1TSU1_9LACO</name>
<dbReference type="Proteomes" id="UP000051922">
    <property type="component" value="Unassembled WGS sequence"/>
</dbReference>
<reference evidence="2 3" key="1">
    <citation type="journal article" date="2015" name="Genome Announc.">
        <title>Expanding the biotechnology potential of lactobacilli through comparative genomics of 213 strains and associated genera.</title>
        <authorList>
            <person name="Sun Z."/>
            <person name="Harris H.M."/>
            <person name="McCann A."/>
            <person name="Guo C."/>
            <person name="Argimon S."/>
            <person name="Zhang W."/>
            <person name="Yang X."/>
            <person name="Jeffery I.B."/>
            <person name="Cooney J.C."/>
            <person name="Kagawa T.F."/>
            <person name="Liu W."/>
            <person name="Song Y."/>
            <person name="Salvetti E."/>
            <person name="Wrobel A."/>
            <person name="Rasinkangas P."/>
            <person name="Parkhill J."/>
            <person name="Rea M.C."/>
            <person name="O'Sullivan O."/>
            <person name="Ritari J."/>
            <person name="Douillard F.P."/>
            <person name="Paul Ross R."/>
            <person name="Yang R."/>
            <person name="Briner A.E."/>
            <person name="Felis G.E."/>
            <person name="de Vos W.M."/>
            <person name="Barrangou R."/>
            <person name="Klaenhammer T.R."/>
            <person name="Caufield P.W."/>
            <person name="Cui Y."/>
            <person name="Zhang H."/>
            <person name="O'Toole P.W."/>
        </authorList>
    </citation>
    <scope>NUCLEOTIDE SEQUENCE [LARGE SCALE GENOMIC DNA]</scope>
    <source>
        <strain evidence="2 3">DSM 15945</strain>
    </source>
</reference>